<dbReference type="InterPro" id="IPR030048">
    <property type="entry name" value="SurE"/>
</dbReference>
<evidence type="ECO:0000256" key="1">
    <source>
        <dbReference type="ARBA" id="ARBA00000815"/>
    </source>
</evidence>
<reference evidence="9 10" key="1">
    <citation type="submission" date="2020-04" db="EMBL/GenBank/DDBJ databases">
        <authorList>
            <person name="Liu S."/>
        </authorList>
    </citation>
    <scope>NUCLEOTIDE SEQUENCE [LARGE SCALE GENOMIC DNA]</scope>
    <source>
        <strain evidence="9 10">CGMCC 1.15091</strain>
    </source>
</reference>
<dbReference type="Gene3D" id="3.40.1210.10">
    <property type="entry name" value="Survival protein SurE-like phosphatase/nucleotidase"/>
    <property type="match status" value="1"/>
</dbReference>
<feature type="domain" description="Survival protein SurE-like phosphatase/nucleotidase" evidence="8">
    <location>
        <begin position="8"/>
        <end position="96"/>
    </location>
</feature>
<accession>A0ABX1JTQ1</accession>
<keyword evidence="6" id="KW-0547">Nucleotide-binding</keyword>
<keyword evidence="5" id="KW-0479">Metal-binding</keyword>
<feature type="non-terminal residue" evidence="9">
    <location>
        <position position="1"/>
    </location>
</feature>
<evidence type="ECO:0000256" key="6">
    <source>
        <dbReference type="ARBA" id="ARBA00022741"/>
    </source>
</evidence>
<keyword evidence="4" id="KW-0963">Cytoplasm</keyword>
<protein>
    <recommendedName>
        <fullName evidence="3">5'-nucleotidase</fullName>
        <ecNumber evidence="3">3.1.3.5</ecNumber>
    </recommendedName>
</protein>
<comment type="catalytic activity">
    <reaction evidence="1">
        <text>a ribonucleoside 5'-phosphate + H2O = a ribonucleoside + phosphate</text>
        <dbReference type="Rhea" id="RHEA:12484"/>
        <dbReference type="ChEBI" id="CHEBI:15377"/>
        <dbReference type="ChEBI" id="CHEBI:18254"/>
        <dbReference type="ChEBI" id="CHEBI:43474"/>
        <dbReference type="ChEBI" id="CHEBI:58043"/>
        <dbReference type="EC" id="3.1.3.5"/>
    </reaction>
</comment>
<comment type="caution">
    <text evidence="9">The sequence shown here is derived from an EMBL/GenBank/DDBJ whole genome shotgun (WGS) entry which is preliminary data.</text>
</comment>
<evidence type="ECO:0000256" key="5">
    <source>
        <dbReference type="ARBA" id="ARBA00022723"/>
    </source>
</evidence>
<gene>
    <name evidence="9" type="ORF">HER39_19195</name>
</gene>
<keyword evidence="10" id="KW-1185">Reference proteome</keyword>
<organism evidence="9 10">
    <name type="scientific">Arthrobacter deserti</name>
    <dbReference type="NCBI Taxonomy" id="1742687"/>
    <lineage>
        <taxon>Bacteria</taxon>
        <taxon>Bacillati</taxon>
        <taxon>Actinomycetota</taxon>
        <taxon>Actinomycetes</taxon>
        <taxon>Micrococcales</taxon>
        <taxon>Micrococcaceae</taxon>
        <taxon>Arthrobacter</taxon>
    </lineage>
</organism>
<dbReference type="InterPro" id="IPR002828">
    <property type="entry name" value="SurE-like_Pase/nucleotidase"/>
</dbReference>
<evidence type="ECO:0000313" key="10">
    <source>
        <dbReference type="Proteomes" id="UP000523795"/>
    </source>
</evidence>
<dbReference type="PANTHER" id="PTHR30457">
    <property type="entry name" value="5'-NUCLEOTIDASE SURE"/>
    <property type="match status" value="1"/>
</dbReference>
<dbReference type="Proteomes" id="UP000523795">
    <property type="component" value="Unassembled WGS sequence"/>
</dbReference>
<dbReference type="EMBL" id="JAAZSR010000650">
    <property type="protein sequence ID" value="NKX52658.1"/>
    <property type="molecule type" value="Genomic_DNA"/>
</dbReference>
<sequence>ATHGAFGDPPDVVLSGINRGANVGRAILPSGTVGAALTAGVNGGRGLAVSLDTGLEPAHFHWDLGARLATGLMPFLMSQAADTVLNLNVPNTGGPALPEYRPATLARFGIVQTTLAERGQQHVRLSIADSAEEPDPDSDAALLAAGFATVTALQAVTGTALPALHHGLPQASGS</sequence>
<evidence type="ECO:0000256" key="3">
    <source>
        <dbReference type="ARBA" id="ARBA00012643"/>
    </source>
</evidence>
<comment type="similarity">
    <text evidence="2">Belongs to the SurE nucleotidase family.</text>
</comment>
<dbReference type="SUPFAM" id="SSF64167">
    <property type="entry name" value="SurE-like"/>
    <property type="match status" value="1"/>
</dbReference>
<evidence type="ECO:0000313" key="9">
    <source>
        <dbReference type="EMBL" id="NKX52658.1"/>
    </source>
</evidence>
<dbReference type="EC" id="3.1.3.5" evidence="3"/>
<evidence type="ECO:0000259" key="8">
    <source>
        <dbReference type="Pfam" id="PF01975"/>
    </source>
</evidence>
<evidence type="ECO:0000256" key="4">
    <source>
        <dbReference type="ARBA" id="ARBA00022490"/>
    </source>
</evidence>
<dbReference type="InterPro" id="IPR036523">
    <property type="entry name" value="SurE-like_sf"/>
</dbReference>
<keyword evidence="7" id="KW-0378">Hydrolase</keyword>
<dbReference type="Pfam" id="PF01975">
    <property type="entry name" value="SurE"/>
    <property type="match status" value="1"/>
</dbReference>
<dbReference type="PANTHER" id="PTHR30457:SF12">
    <property type="entry name" value="5'_3'-NUCLEOTIDASE SURE"/>
    <property type="match status" value="1"/>
</dbReference>
<evidence type="ECO:0000256" key="2">
    <source>
        <dbReference type="ARBA" id="ARBA00011062"/>
    </source>
</evidence>
<evidence type="ECO:0000256" key="7">
    <source>
        <dbReference type="ARBA" id="ARBA00022801"/>
    </source>
</evidence>
<name>A0ABX1JTQ1_9MICC</name>
<proteinExistence type="inferred from homology"/>